<dbReference type="InterPro" id="IPR002656">
    <property type="entry name" value="Acyl_transf_3_dom"/>
</dbReference>
<dbReference type="RefSeq" id="WP_379568794.1">
    <property type="nucleotide sequence ID" value="NZ_JBHUFV010000003.1"/>
</dbReference>
<evidence type="ECO:0000313" key="4">
    <source>
        <dbReference type="EMBL" id="MFD1930427.1"/>
    </source>
</evidence>
<accession>A0ABW4SLK0</accession>
<feature type="transmembrane region" description="Helical" evidence="2">
    <location>
        <begin position="241"/>
        <end position="259"/>
    </location>
</feature>
<comment type="caution">
    <text evidence="4">The sequence shown here is derived from an EMBL/GenBank/DDBJ whole genome shotgun (WGS) entry which is preliminary data.</text>
</comment>
<dbReference type="GO" id="GO:0016746">
    <property type="term" value="F:acyltransferase activity"/>
    <property type="evidence" value="ECO:0007669"/>
    <property type="project" value="UniProtKB-KW"/>
</dbReference>
<dbReference type="Pfam" id="PF01757">
    <property type="entry name" value="Acyl_transf_3"/>
    <property type="match status" value="1"/>
</dbReference>
<evidence type="ECO:0000256" key="1">
    <source>
        <dbReference type="SAM" id="MobiDB-lite"/>
    </source>
</evidence>
<dbReference type="Proteomes" id="UP001597368">
    <property type="component" value="Unassembled WGS sequence"/>
</dbReference>
<feature type="transmembrane region" description="Helical" evidence="2">
    <location>
        <begin position="279"/>
        <end position="300"/>
    </location>
</feature>
<dbReference type="InterPro" id="IPR050879">
    <property type="entry name" value="Acyltransferase_3"/>
</dbReference>
<dbReference type="EMBL" id="JBHUFV010000003">
    <property type="protein sequence ID" value="MFD1930427.1"/>
    <property type="molecule type" value="Genomic_DNA"/>
</dbReference>
<keyword evidence="5" id="KW-1185">Reference proteome</keyword>
<proteinExistence type="predicted"/>
<keyword evidence="2" id="KW-1133">Transmembrane helix</keyword>
<feature type="transmembrane region" description="Helical" evidence="2">
    <location>
        <begin position="216"/>
        <end position="234"/>
    </location>
</feature>
<dbReference type="PANTHER" id="PTHR23028">
    <property type="entry name" value="ACETYLTRANSFERASE"/>
    <property type="match status" value="1"/>
</dbReference>
<evidence type="ECO:0000256" key="2">
    <source>
        <dbReference type="SAM" id="Phobius"/>
    </source>
</evidence>
<evidence type="ECO:0000259" key="3">
    <source>
        <dbReference type="Pfam" id="PF01757"/>
    </source>
</evidence>
<dbReference type="PANTHER" id="PTHR23028:SF53">
    <property type="entry name" value="ACYL_TRANSF_3 DOMAIN-CONTAINING PROTEIN"/>
    <property type="match status" value="1"/>
</dbReference>
<keyword evidence="4" id="KW-0808">Transferase</keyword>
<organism evidence="4 5">
    <name type="scientific">Nonomuraea mangrovi</name>
    <dbReference type="NCBI Taxonomy" id="2316207"/>
    <lineage>
        <taxon>Bacteria</taxon>
        <taxon>Bacillati</taxon>
        <taxon>Actinomycetota</taxon>
        <taxon>Actinomycetes</taxon>
        <taxon>Streptosporangiales</taxon>
        <taxon>Streptosporangiaceae</taxon>
        <taxon>Nonomuraea</taxon>
    </lineage>
</organism>
<feature type="transmembrane region" description="Helical" evidence="2">
    <location>
        <begin position="154"/>
        <end position="174"/>
    </location>
</feature>
<feature type="transmembrane region" description="Helical" evidence="2">
    <location>
        <begin position="54"/>
        <end position="82"/>
    </location>
</feature>
<feature type="transmembrane region" description="Helical" evidence="2">
    <location>
        <begin position="307"/>
        <end position="331"/>
    </location>
</feature>
<keyword evidence="2" id="KW-0812">Transmembrane</keyword>
<keyword evidence="4" id="KW-0012">Acyltransferase</keyword>
<feature type="region of interest" description="Disordered" evidence="1">
    <location>
        <begin position="371"/>
        <end position="391"/>
    </location>
</feature>
<feature type="transmembrane region" description="Helical" evidence="2">
    <location>
        <begin position="181"/>
        <end position="201"/>
    </location>
</feature>
<protein>
    <submittedName>
        <fullName evidence="4">Acyltransferase family protein</fullName>
        <ecNumber evidence="4">2.3.-.-</ecNumber>
    </submittedName>
</protein>
<reference evidence="5" key="1">
    <citation type="journal article" date="2019" name="Int. J. Syst. Evol. Microbiol.">
        <title>The Global Catalogue of Microorganisms (GCM) 10K type strain sequencing project: providing services to taxonomists for standard genome sequencing and annotation.</title>
        <authorList>
            <consortium name="The Broad Institute Genomics Platform"/>
            <consortium name="The Broad Institute Genome Sequencing Center for Infectious Disease"/>
            <person name="Wu L."/>
            <person name="Ma J."/>
        </authorList>
    </citation>
    <scope>NUCLEOTIDE SEQUENCE [LARGE SCALE GENOMIC DNA]</scope>
    <source>
        <strain evidence="5">ICMP 6774ER</strain>
    </source>
</reference>
<name>A0ABW4SLK0_9ACTN</name>
<keyword evidence="2" id="KW-0472">Membrane</keyword>
<gene>
    <name evidence="4" type="ORF">ACFSKW_02945</name>
</gene>
<feature type="transmembrane region" description="Helical" evidence="2">
    <location>
        <begin position="94"/>
        <end position="115"/>
    </location>
</feature>
<sequence length="391" mass="43016">MRRRRITARPAQASGRLAELDLLRFIAAMAVLAFHFFVAFASVWGQRPSALFPWLAPVAGLGILGVELFFVISGFVILMTVWGRGLGAFAWSRFVRLYPAYWLSLAAVVIVYGVLAAKPLDPKLSVAGYLANATMLQRLFDVTEIMNVHDAMGVYWSLWAELRFYLLISIVVIIGVTYRRVLVFMGVWLAAALAVVAPGWFGYEVALLRHEIVTEIVMPAYAGYFIAGMALYLIHRHGSAWLPWLLFALSWVLAVDSAIDRVARRIKAAGFAAMPVTETGVVFTITLIFAVMAMVALGYLRMPSSPVLTALGGTTYPLYLFHSIVAVALIPPLVGAMPAWAVGVIATLVTLLLSYLVYSCAERPIQRLLRPRRTPQSTPMPAVRVEKASVP</sequence>
<evidence type="ECO:0000313" key="5">
    <source>
        <dbReference type="Proteomes" id="UP001597368"/>
    </source>
</evidence>
<feature type="transmembrane region" description="Helical" evidence="2">
    <location>
        <begin position="337"/>
        <end position="358"/>
    </location>
</feature>
<feature type="domain" description="Acyltransferase 3" evidence="3">
    <location>
        <begin position="18"/>
        <end position="358"/>
    </location>
</feature>
<dbReference type="EC" id="2.3.-.-" evidence="4"/>
<feature type="transmembrane region" description="Helical" evidence="2">
    <location>
        <begin position="21"/>
        <end position="42"/>
    </location>
</feature>